<dbReference type="InterPro" id="IPR006656">
    <property type="entry name" value="Mopterin_OxRdtase"/>
</dbReference>
<evidence type="ECO:0000256" key="2">
    <source>
        <dbReference type="ARBA" id="ARBA00023004"/>
    </source>
</evidence>
<evidence type="ECO:0000256" key="1">
    <source>
        <dbReference type="ARBA" id="ARBA00022723"/>
    </source>
</evidence>
<dbReference type="EMBL" id="FPHK01000103">
    <property type="protein sequence ID" value="SFV66936.1"/>
    <property type="molecule type" value="Genomic_DNA"/>
</dbReference>
<feature type="domain" description="Molybdopterin oxidoreductase" evidence="4">
    <location>
        <begin position="123"/>
        <end position="401"/>
    </location>
</feature>
<dbReference type="GO" id="GO:0046872">
    <property type="term" value="F:metal ion binding"/>
    <property type="evidence" value="ECO:0007669"/>
    <property type="project" value="UniProtKB-KW"/>
</dbReference>
<dbReference type="SUPFAM" id="SSF53706">
    <property type="entry name" value="Formate dehydrogenase/DMSO reductase, domains 1-3"/>
    <property type="match status" value="1"/>
</dbReference>
<keyword evidence="1" id="KW-0479">Metal-binding</keyword>
<dbReference type="InterPro" id="IPR050612">
    <property type="entry name" value="Prok_Mopterin_Oxidored"/>
</dbReference>
<dbReference type="GO" id="GO:0051536">
    <property type="term" value="F:iron-sulfur cluster binding"/>
    <property type="evidence" value="ECO:0007669"/>
    <property type="project" value="UniProtKB-KW"/>
</dbReference>
<gene>
    <name evidence="5" type="ORF">MNB_SM-6-437</name>
</gene>
<proteinExistence type="predicted"/>
<dbReference type="Pfam" id="PF00384">
    <property type="entry name" value="Molybdopterin"/>
    <property type="match status" value="1"/>
</dbReference>
<keyword evidence="2" id="KW-0408">Iron</keyword>
<dbReference type="Gene3D" id="3.40.228.10">
    <property type="entry name" value="Dimethylsulfoxide Reductase, domain 2"/>
    <property type="match status" value="1"/>
</dbReference>
<dbReference type="InterPro" id="IPR009010">
    <property type="entry name" value="Asp_de-COase-like_dom_sf"/>
</dbReference>
<reference evidence="5" key="1">
    <citation type="submission" date="2016-10" db="EMBL/GenBank/DDBJ databases">
        <authorList>
            <person name="de Groot N.N."/>
        </authorList>
    </citation>
    <scope>NUCLEOTIDE SEQUENCE</scope>
</reference>
<dbReference type="AlphaFoldDB" id="A0A1W1CM89"/>
<dbReference type="PANTHER" id="PTHR43742:SF6">
    <property type="entry name" value="OXIDOREDUCTASE YYAE-RELATED"/>
    <property type="match status" value="1"/>
</dbReference>
<organism evidence="5">
    <name type="scientific">hydrothermal vent metagenome</name>
    <dbReference type="NCBI Taxonomy" id="652676"/>
    <lineage>
        <taxon>unclassified sequences</taxon>
        <taxon>metagenomes</taxon>
        <taxon>ecological metagenomes</taxon>
    </lineage>
</organism>
<dbReference type="Gene3D" id="3.40.50.740">
    <property type="match status" value="1"/>
</dbReference>
<evidence type="ECO:0000313" key="5">
    <source>
        <dbReference type="EMBL" id="SFV66936.1"/>
    </source>
</evidence>
<dbReference type="Gene3D" id="3.30.2070.10">
    <property type="entry name" value="Formate dehydrogenase/DMSO reductase"/>
    <property type="match status" value="1"/>
</dbReference>
<protein>
    <submittedName>
        <fullName evidence="5">Anaerobic dehydrogenases, typically selenocysteine-containing</fullName>
    </submittedName>
</protein>
<name>A0A1W1CM89_9ZZZZ</name>
<accession>A0A1W1CM89</accession>
<evidence type="ECO:0000259" key="4">
    <source>
        <dbReference type="Pfam" id="PF00384"/>
    </source>
</evidence>
<sequence>MKSSITACPLDCYDACSIVYDEGRLKAFKDGHTQGFLCPHLNHYASHERIKQPRYKGKTITMDEALAKLEEIFSATLKSEILHYRGSGNFALMQGITDHIFAQMGVYLTDGSLCDGAGEAGIIEGRGSNKNMPLSEIAKSEVVVFWGRNPHVTSSHLLPLIKNKKIIVIDPVKTKIAKMADLHIQIKPHTDIYLAMLLFRFLHIENACDEAFLEAFATEYEDYYELTQTIRIKAILEDIGISLGQIGDFLNFVIGKKTAIVCGVGVQKYRDGADVMRAIDAFAVGLGLFGKEGCGVAYLGDSKEGLNSPFETQKAKKVSKVNTPFDVFKTVFIQGANPLAQMPDTKRVLDSIEHTQNIIYFGLYENETSAVADLVIPAKTFLEKEDIRTSYSHNGMMIMHKQIESEVGISEYELGKYLGNAFGVDLKSEAEYIEHFKNQGALRINGSFEVENRESVPYKEGFDTDDGEFVFLEEFEVPKKVDEGEFYLITPKSAASLNSQFHRDPYAYLHAGAGFSEGSRIKLLSNSGEAEFIVKINNDLREDCVLIHSGAKGVNILTSSKHSYEGKNAIFQENFVRIVSE</sequence>
<dbReference type="GO" id="GO:0016491">
    <property type="term" value="F:oxidoreductase activity"/>
    <property type="evidence" value="ECO:0007669"/>
    <property type="project" value="InterPro"/>
</dbReference>
<dbReference type="SUPFAM" id="SSF50692">
    <property type="entry name" value="ADC-like"/>
    <property type="match status" value="1"/>
</dbReference>
<dbReference type="PANTHER" id="PTHR43742">
    <property type="entry name" value="TRIMETHYLAMINE-N-OXIDE REDUCTASE"/>
    <property type="match status" value="1"/>
</dbReference>
<evidence type="ECO:0000256" key="3">
    <source>
        <dbReference type="ARBA" id="ARBA00023014"/>
    </source>
</evidence>
<keyword evidence="3" id="KW-0411">Iron-sulfur</keyword>